<gene>
    <name evidence="2" type="ORF">SAMN04489841_4620</name>
</gene>
<accession>A0A1H9S802</accession>
<evidence type="ECO:0000313" key="2">
    <source>
        <dbReference type="EMBL" id="SER81114.1"/>
    </source>
</evidence>
<name>A0A1H9S802_9EURY</name>
<evidence type="ECO:0000313" key="3">
    <source>
        <dbReference type="Proteomes" id="UP000199114"/>
    </source>
</evidence>
<dbReference type="Pfam" id="PF00403">
    <property type="entry name" value="HMA"/>
    <property type="match status" value="1"/>
</dbReference>
<protein>
    <submittedName>
        <fullName evidence="2">Copper chaperone CopZ</fullName>
    </submittedName>
</protein>
<dbReference type="SUPFAM" id="SSF55008">
    <property type="entry name" value="HMA, heavy metal-associated domain"/>
    <property type="match status" value="1"/>
</dbReference>
<proteinExistence type="predicted"/>
<dbReference type="RefSeq" id="WP_090622475.1">
    <property type="nucleotide sequence ID" value="NZ_FOFD01000008.1"/>
</dbReference>
<organism evidence="2 3">
    <name type="scientific">Natrinema salaciae</name>
    <dbReference type="NCBI Taxonomy" id="1186196"/>
    <lineage>
        <taxon>Archaea</taxon>
        <taxon>Methanobacteriati</taxon>
        <taxon>Methanobacteriota</taxon>
        <taxon>Stenosarchaea group</taxon>
        <taxon>Halobacteria</taxon>
        <taxon>Halobacteriales</taxon>
        <taxon>Natrialbaceae</taxon>
        <taxon>Natrinema</taxon>
    </lineage>
</organism>
<dbReference type="Gene3D" id="3.30.70.100">
    <property type="match status" value="1"/>
</dbReference>
<reference evidence="3" key="1">
    <citation type="submission" date="2016-10" db="EMBL/GenBank/DDBJ databases">
        <authorList>
            <person name="Varghese N."/>
            <person name="Submissions S."/>
        </authorList>
    </citation>
    <scope>NUCLEOTIDE SEQUENCE [LARGE SCALE GENOMIC DNA]</scope>
    <source>
        <strain evidence="3">DSM 25055</strain>
    </source>
</reference>
<feature type="domain" description="HMA" evidence="1">
    <location>
        <begin position="2"/>
        <end position="66"/>
    </location>
</feature>
<dbReference type="PROSITE" id="PS50846">
    <property type="entry name" value="HMA_2"/>
    <property type="match status" value="1"/>
</dbReference>
<dbReference type="STRING" id="1186196.SAMN04489841_4620"/>
<sequence length="67" mass="6961">MDEYTLEVPAMTCEGCEIVITGAVADIPGVGVVDADATAGRVTIHGDASVRPRVRAAIENAGYDVRD</sequence>
<dbReference type="CDD" id="cd00371">
    <property type="entry name" value="HMA"/>
    <property type="match status" value="1"/>
</dbReference>
<dbReference type="Proteomes" id="UP000199114">
    <property type="component" value="Unassembled WGS sequence"/>
</dbReference>
<dbReference type="InterPro" id="IPR006121">
    <property type="entry name" value="HMA_dom"/>
</dbReference>
<dbReference type="AlphaFoldDB" id="A0A1H9S802"/>
<evidence type="ECO:0000259" key="1">
    <source>
        <dbReference type="PROSITE" id="PS50846"/>
    </source>
</evidence>
<dbReference type="GO" id="GO:0046872">
    <property type="term" value="F:metal ion binding"/>
    <property type="evidence" value="ECO:0007669"/>
    <property type="project" value="InterPro"/>
</dbReference>
<dbReference type="OrthoDB" id="44171at2157"/>
<dbReference type="InterPro" id="IPR036163">
    <property type="entry name" value="HMA_dom_sf"/>
</dbReference>
<dbReference type="EMBL" id="FOFD01000008">
    <property type="protein sequence ID" value="SER81114.1"/>
    <property type="molecule type" value="Genomic_DNA"/>
</dbReference>
<keyword evidence="3" id="KW-1185">Reference proteome</keyword>